<gene>
    <name evidence="2" type="primary">F4H6.7</name>
    <name evidence="3" type="ordered locus">At4g04550</name>
</gene>
<feature type="region of interest" description="Disordered" evidence="1">
    <location>
        <begin position="16"/>
        <end position="46"/>
    </location>
</feature>
<evidence type="ECO:0000313" key="2">
    <source>
        <dbReference type="EMBL" id="AAD29769.1"/>
    </source>
</evidence>
<feature type="region of interest" description="Disordered" evidence="1">
    <location>
        <begin position="248"/>
        <end position="280"/>
    </location>
</feature>
<feature type="compositionally biased region" description="Polar residues" evidence="1">
    <location>
        <begin position="261"/>
        <end position="273"/>
    </location>
</feature>
<dbReference type="AlphaFoldDB" id="Q9XEB0"/>
<feature type="compositionally biased region" description="Polar residues" evidence="1">
    <location>
        <begin position="58"/>
        <end position="67"/>
    </location>
</feature>
<sequence>MNAIFCGLQRLVQQRSVTPSPNLSEAASEEHPSQSLKAEEEENQNRAMVLYAEPEPTSLRSELPNNENQDEQAAHRKQFAVVERIKRQKTNDRNEAASSSVVDKDGFDRLRFISHDAKKRSKINASFGLQLVDARALQVQIASLIDDEVTSYLTNGQVKVLQSLPMSTFSENCRKLFKFSCRNWSPTTSEGYASIHRVLLMYRIAHKLAFDFGQMLALKPEAKFYIPFPSPVYQLLQMQHPVKFVEKPEPLVQTKKKTAKKPSTQGVQAGDSTDGSEHRRAMKLAIEVLQTALDARGDVSESDDGRN</sequence>
<dbReference type="EMBL" id="AF074021">
    <property type="protein sequence ID" value="AAD29769.1"/>
    <property type="molecule type" value="Genomic_DNA"/>
</dbReference>
<reference evidence="2" key="3">
    <citation type="submission" date="1999-05" db="EMBL/GenBank/DDBJ databases">
        <authorList>
            <person name="Parnell L.D."/>
        </authorList>
    </citation>
    <scope>NUCLEOTIDE SEQUENCE</scope>
</reference>
<feature type="region of interest" description="Disordered" evidence="1">
    <location>
        <begin position="58"/>
        <end position="77"/>
    </location>
</feature>
<evidence type="ECO:0000256" key="1">
    <source>
        <dbReference type="SAM" id="MobiDB-lite"/>
    </source>
</evidence>
<evidence type="ECO:0000313" key="3">
    <source>
        <dbReference type="EMBL" id="CAB80820.1"/>
    </source>
</evidence>
<reference key="2">
    <citation type="journal article" date="1999" name="Nature">
        <title>Sequence and analysis of chromosome 4 of the plant Arabidopsis thaliana.</title>
        <authorList>
            <consortium name="EU"/>
            <consortium name="CSHL and WU Arabidopsis Sequencing Project"/>
            <person name="Mayer K."/>
            <person name="Schuller C."/>
            <person name="Wambutt R."/>
            <person name="Murphy G."/>
            <person name="Volckaert G."/>
            <person name="Pohl T."/>
            <person name="Dusterhoft A."/>
            <person name="Stiekema W."/>
            <person name="Entian K.D."/>
            <person name="Terryn N."/>
            <person name="Harris B."/>
            <person name="Ansorge W."/>
            <person name="Brandt P."/>
            <person name="Grivell L."/>
            <person name="Rieger M."/>
            <person name="Weichselgartner M."/>
            <person name="de Simone V."/>
            <person name="Obermaier B."/>
            <person name="Mache R."/>
            <person name="Muller M."/>
            <person name="Kreis M."/>
            <person name="Delseny M."/>
            <person name="Puigdomenech P."/>
            <person name="Watson M."/>
            <person name="Schmidtheini T."/>
            <person name="Reichert B."/>
            <person name="Portatelle D."/>
            <person name="Perez-Alonso M."/>
            <person name="Boutry M."/>
            <person name="Bancroft I."/>
            <person name="Vos P."/>
            <person name="Hoheisel J."/>
            <person name="Zimmermann W."/>
            <person name="Wedler H."/>
            <person name="Ridley P."/>
            <person name="Langham S.A."/>
            <person name="McCullagh B."/>
            <person name="Bilham L."/>
            <person name="Robben J."/>
            <person name="Van der Schueren J."/>
            <person name="Grymonprez B."/>
            <person name="Chuang Y.J."/>
            <person name="Vandenbussche F."/>
            <person name="Braeken M."/>
            <person name="Weltjens I."/>
            <person name="Voet M."/>
            <person name="Bastiaens I."/>
            <person name="Aert R."/>
            <person name="Defoor E."/>
            <person name="Weitzenegger T."/>
            <person name="Bothe G."/>
            <person name="Ramsperger U."/>
            <person name="Hilbert H."/>
            <person name="Braun M."/>
            <person name="Holzer E."/>
            <person name="Brandt A."/>
            <person name="Peters S."/>
            <person name="van Staveren M."/>
            <person name="Dirske W."/>
            <person name="Mooijman P."/>
            <person name="Klein Lankhorst R."/>
            <person name="Rose M."/>
            <person name="Hauf J."/>
            <person name="Kotter P."/>
            <person name="Berneiser S."/>
            <person name="Hempel S."/>
            <person name="Feldpausch M."/>
            <person name="Lamberth S."/>
            <person name="Van den Daele H."/>
            <person name="De Keyser A."/>
            <person name="Buysshaert C."/>
            <person name="Gielen J."/>
            <person name="Villarroel R."/>
            <person name="De Clercq R."/>
            <person name="Van Montagu M."/>
            <person name="Rogers J."/>
            <person name="Cronin A."/>
            <person name="Quail M."/>
            <person name="Bray-Allen S."/>
            <person name="Clark L."/>
            <person name="Doggett J."/>
            <person name="Hall S."/>
            <person name="Kay M."/>
            <person name="Lennard N."/>
            <person name="McLay K."/>
            <person name="Mayes R."/>
            <person name="Pettett A."/>
            <person name="Rajandream M.A."/>
            <person name="Lyne M."/>
            <person name="Benes V."/>
            <person name="Rechmann S."/>
            <person name="Borkova D."/>
            <person name="Blocker H."/>
            <person name="Scharfe M."/>
            <person name="Grimm M."/>
            <person name="Lohnert T.H."/>
            <person name="Dose S."/>
            <person name="de Haan M."/>
            <person name="Maarse A."/>
            <person name="Schafer M."/>
            <person name="Muller-Auer S."/>
            <person name="Gabel C."/>
            <person name="Fuchs M."/>
            <person name="Fartmann B."/>
            <person name="Granderath K."/>
            <person name="Dauner D."/>
            <person name="Herzl A."/>
            <person name="Neumann S."/>
            <person name="Argiriou A."/>
            <person name="Vitale D."/>
            <person name="Liguori R."/>
            <person name="Piravandi E."/>
            <person name="Massenet O."/>
            <person name="Quigley F."/>
            <person name="Clabauld G."/>
            <person name="Mundlein A."/>
            <person name="Felber R."/>
            <person name="Schnabl S."/>
            <person name="Hiller R."/>
            <person name="Schmidt W."/>
            <person name="Lecharny A."/>
            <person name="Aubourg S."/>
            <person name="Chefdor F."/>
            <person name="Cooke R."/>
            <person name="Berger C."/>
            <person name="Montfort A."/>
            <person name="Casacuberta E."/>
            <person name="Gibbons T."/>
            <person name="Weber N."/>
            <person name="Vandenbol M."/>
            <person name="Bargues M."/>
            <person name="Terol J."/>
            <person name="Torres A."/>
            <person name="Perez-Perez A."/>
            <person name="Purnelle B."/>
            <person name="Bent E."/>
            <person name="Johnson S."/>
            <person name="Tacon D."/>
            <person name="Jesse T."/>
            <person name="Heijnen L."/>
            <person name="Schwarz S."/>
            <person name="Scholler P."/>
            <person name="Heber S."/>
            <person name="Francs P."/>
            <person name="Bielke C."/>
            <person name="Frishman D."/>
            <person name="Haase D."/>
            <person name="Lemcke K."/>
            <person name="Mewes H.W."/>
            <person name="Stocker S."/>
            <person name="Zaccaria P."/>
            <person name="Bevan M."/>
            <person name="Wilson R.K."/>
            <person name="de la Bastide M."/>
            <person name="Habermann K."/>
            <person name="Parnell L."/>
            <person name="Dedhia N."/>
            <person name="Gnoj L."/>
            <person name="Schutz K."/>
            <person name="Huang E."/>
            <person name="Spiegel L."/>
            <person name="Sehkon M."/>
            <person name="Murray J."/>
            <person name="Sheet P."/>
            <person name="Cordes M."/>
            <person name="Abu-Threideh J."/>
            <person name="Stoneking T."/>
            <person name="Kalicki J."/>
            <person name="Graves T."/>
            <person name="Harmon G."/>
            <person name="Edwards J."/>
            <person name="Latreille P."/>
            <person name="Courtney L."/>
            <person name="Cloud J."/>
            <person name="Abbott A."/>
            <person name="Scott K."/>
            <person name="Johnson D."/>
            <person name="Minx P."/>
            <person name="Bentley D."/>
            <person name="Fulton B."/>
            <person name="Miller N."/>
            <person name="Greco T."/>
            <person name="Kemp K."/>
            <person name="Kramer J."/>
            <person name="Fulton L."/>
            <person name="Mardis E."/>
            <person name="Dante M."/>
            <person name="Pepin K."/>
            <person name="Hillier L."/>
            <person name="Nelson J."/>
            <person name="Spieth J."/>
            <person name="Ryan E."/>
            <person name="Andrews S."/>
            <person name="Geisel C."/>
            <person name="Layman D."/>
            <person name="Du H."/>
            <person name="Ali J."/>
            <person name="Berghoff A."/>
            <person name="Jones K."/>
            <person name="Drone K."/>
            <person name="Cotton M."/>
            <person name="Joshu C."/>
            <person name="Antonoiu B."/>
            <person name="Zidanic M."/>
            <person name="Strong C."/>
            <person name="Sun H."/>
            <person name="Lamar B."/>
            <person name="Yordan C."/>
            <person name="Ma P."/>
            <person name="Zhong J."/>
            <person name="Preston R."/>
            <person name="Vil D."/>
            <person name="Shekher M."/>
            <person name="Matero A."/>
            <person name="Shah R."/>
            <person name="Swaby I.K."/>
            <person name="O'Shaughnessy A."/>
            <person name="Rodriguez M."/>
            <person name="Hoffmann J."/>
            <person name="Till S."/>
            <person name="Granat S."/>
            <person name="Shohdy N."/>
            <person name="Hasegawa A."/>
            <person name="Hameed A."/>
            <person name="Lodhi M."/>
            <person name="Johnson A."/>
            <person name="Chen E."/>
            <person name="Marra M."/>
            <person name="Martienssen R."/>
            <person name="McCombie W.R."/>
        </authorList>
    </citation>
    <scope>NUCLEOTIDE SEQUENCE [LARGE SCALE GENOMIC DNA]</scope>
    <source>
        <strain>cv. Columbia</strain>
    </source>
</reference>
<organism evidence="2">
    <name type="scientific">Arabidopsis thaliana</name>
    <name type="common">Mouse-ear cress</name>
    <dbReference type="NCBI Taxonomy" id="3702"/>
    <lineage>
        <taxon>Eukaryota</taxon>
        <taxon>Viridiplantae</taxon>
        <taxon>Streptophyta</taxon>
        <taxon>Embryophyta</taxon>
        <taxon>Tracheophyta</taxon>
        <taxon>Spermatophyta</taxon>
        <taxon>Magnoliopsida</taxon>
        <taxon>eudicotyledons</taxon>
        <taxon>Gunneridae</taxon>
        <taxon>Pentapetalae</taxon>
        <taxon>rosids</taxon>
        <taxon>malvids</taxon>
        <taxon>Brassicales</taxon>
        <taxon>Brassicaceae</taxon>
        <taxon>Camelineae</taxon>
        <taxon>Arabidopsis</taxon>
    </lineage>
</organism>
<reference evidence="2" key="1">
    <citation type="submission" date="1998-06" db="EMBL/GenBank/DDBJ databases">
        <title>Genomic sequence of Arabidopsis thaliana BAC F4H6, chromosome IV.</title>
        <authorList>
            <person name="Parnell L."/>
            <person name="Chen E.Y."/>
            <person name="Ma P."/>
            <person name="Chen C.N."/>
            <person name="Zhong J."/>
        </authorList>
    </citation>
    <scope>NUCLEOTIDE SEQUENCE</scope>
</reference>
<accession>Q9XEB0</accession>
<dbReference type="PIR" id="D85057">
    <property type="entry name" value="D85057"/>
</dbReference>
<dbReference type="EMBL" id="AL161501">
    <property type="protein sequence ID" value="CAB80820.1"/>
    <property type="molecule type" value="Genomic_DNA"/>
</dbReference>
<name>Q9XEB0_ARATH</name>
<feature type="compositionally biased region" description="Polar residues" evidence="1">
    <location>
        <begin position="16"/>
        <end position="25"/>
    </location>
</feature>
<reference evidence="3" key="4">
    <citation type="submission" date="2000-03" db="EMBL/GenBank/DDBJ databases">
        <authorList>
            <person name="EU Arabidopsis sequencing project"/>
        </authorList>
    </citation>
    <scope>NUCLEOTIDE SEQUENCE</scope>
</reference>
<proteinExistence type="predicted"/>
<protein>
    <submittedName>
        <fullName evidence="3">Uncharacterized protein AT4g04550</fullName>
    </submittedName>
    <submittedName>
        <fullName evidence="2">Uncharacterized protein F4H6.7</fullName>
    </submittedName>
</protein>